<dbReference type="InterPro" id="IPR050553">
    <property type="entry name" value="Thioredoxin_ResA/DsbE_sf"/>
</dbReference>
<comment type="subcellular location">
    <subcellularLocation>
        <location evidence="1">Cell envelope</location>
    </subcellularLocation>
</comment>
<evidence type="ECO:0000313" key="8">
    <source>
        <dbReference type="Proteomes" id="UP000193409"/>
    </source>
</evidence>
<name>A0A1Y5T2Y9_9RHOB</name>
<dbReference type="InterPro" id="IPR004799">
    <property type="entry name" value="Periplasmic_diS_OxRdtase_DsbE"/>
</dbReference>
<sequence>MKRILAFLPIVIAVILGGFLLWGLNPDRDPNEIPSVLISQPVPAFDLPPVEGLDTPGLSSADLAENDGSAPIVVNVFASWCVPCRAEHAVLTRMVREDGIRLMGINYKDKPQDARNWLADLGNPYERIGSDLDGRAGIEWGISGVPETFVIDGAGTVVFRFVGPVLGDEAIGKLRTALEQARQNGAGETS</sequence>
<reference evidence="7 8" key="1">
    <citation type="submission" date="2017-03" db="EMBL/GenBank/DDBJ databases">
        <authorList>
            <person name="Afonso C.L."/>
            <person name="Miller P.J."/>
            <person name="Scott M.A."/>
            <person name="Spackman E."/>
            <person name="Goraichik I."/>
            <person name="Dimitrov K.M."/>
            <person name="Suarez D.L."/>
            <person name="Swayne D.E."/>
        </authorList>
    </citation>
    <scope>NUCLEOTIDE SEQUENCE [LARGE SCALE GENOMIC DNA]</scope>
    <source>
        <strain evidence="7 8">CECT 7680</strain>
    </source>
</reference>
<evidence type="ECO:0000313" key="7">
    <source>
        <dbReference type="EMBL" id="SLN54644.1"/>
    </source>
</evidence>
<organism evidence="7 8">
    <name type="scientific">Pseudoruegeria aquimaris</name>
    <dbReference type="NCBI Taxonomy" id="393663"/>
    <lineage>
        <taxon>Bacteria</taxon>
        <taxon>Pseudomonadati</taxon>
        <taxon>Pseudomonadota</taxon>
        <taxon>Alphaproteobacteria</taxon>
        <taxon>Rhodobacterales</taxon>
        <taxon>Roseobacteraceae</taxon>
        <taxon>Pseudoruegeria</taxon>
    </lineage>
</organism>
<comment type="similarity">
    <text evidence="2">Belongs to the thioredoxin family. DsbE subfamily.</text>
</comment>
<dbReference type="GO" id="GO:0030288">
    <property type="term" value="C:outer membrane-bounded periplasmic space"/>
    <property type="evidence" value="ECO:0007669"/>
    <property type="project" value="InterPro"/>
</dbReference>
<dbReference type="InterPro" id="IPR013766">
    <property type="entry name" value="Thioredoxin_domain"/>
</dbReference>
<dbReference type="CDD" id="cd03010">
    <property type="entry name" value="TlpA_like_DsbE"/>
    <property type="match status" value="1"/>
</dbReference>
<keyword evidence="8" id="KW-1185">Reference proteome</keyword>
<dbReference type="GO" id="GO:0015036">
    <property type="term" value="F:disulfide oxidoreductase activity"/>
    <property type="evidence" value="ECO:0007669"/>
    <property type="project" value="InterPro"/>
</dbReference>
<dbReference type="SUPFAM" id="SSF52833">
    <property type="entry name" value="Thioredoxin-like"/>
    <property type="match status" value="1"/>
</dbReference>
<protein>
    <submittedName>
        <fullName evidence="7">Thiol:disulfide interchange protein CycY</fullName>
    </submittedName>
</protein>
<keyword evidence="5" id="KW-0676">Redox-active center</keyword>
<keyword evidence="4" id="KW-1015">Disulfide bond</keyword>
<evidence type="ECO:0000256" key="5">
    <source>
        <dbReference type="ARBA" id="ARBA00023284"/>
    </source>
</evidence>
<dbReference type="PROSITE" id="PS00194">
    <property type="entry name" value="THIOREDOXIN_1"/>
    <property type="match status" value="1"/>
</dbReference>
<dbReference type="PANTHER" id="PTHR42852">
    <property type="entry name" value="THIOL:DISULFIDE INTERCHANGE PROTEIN DSBE"/>
    <property type="match status" value="1"/>
</dbReference>
<dbReference type="NCBIfam" id="TIGR00385">
    <property type="entry name" value="dsbE"/>
    <property type="match status" value="1"/>
</dbReference>
<dbReference type="Proteomes" id="UP000193409">
    <property type="component" value="Unassembled WGS sequence"/>
</dbReference>
<dbReference type="InterPro" id="IPR036249">
    <property type="entry name" value="Thioredoxin-like_sf"/>
</dbReference>
<dbReference type="PROSITE" id="PS51352">
    <property type="entry name" value="THIOREDOXIN_2"/>
    <property type="match status" value="1"/>
</dbReference>
<dbReference type="EMBL" id="FWFQ01000022">
    <property type="protein sequence ID" value="SLN54644.1"/>
    <property type="molecule type" value="Genomic_DNA"/>
</dbReference>
<proteinExistence type="inferred from homology"/>
<evidence type="ECO:0000256" key="1">
    <source>
        <dbReference type="ARBA" id="ARBA00004196"/>
    </source>
</evidence>
<dbReference type="OrthoDB" id="9799347at2"/>
<dbReference type="InterPro" id="IPR013740">
    <property type="entry name" value="Redoxin"/>
</dbReference>
<evidence type="ECO:0000259" key="6">
    <source>
        <dbReference type="PROSITE" id="PS51352"/>
    </source>
</evidence>
<feature type="domain" description="Thioredoxin" evidence="6">
    <location>
        <begin position="36"/>
        <end position="183"/>
    </location>
</feature>
<dbReference type="Pfam" id="PF08534">
    <property type="entry name" value="Redoxin"/>
    <property type="match status" value="1"/>
</dbReference>
<keyword evidence="3" id="KW-0201">Cytochrome c-type biogenesis</keyword>
<dbReference type="InterPro" id="IPR017937">
    <property type="entry name" value="Thioredoxin_CS"/>
</dbReference>
<accession>A0A1Y5T2Y9</accession>
<dbReference type="AlphaFoldDB" id="A0A1Y5T2Y9"/>
<dbReference type="Gene3D" id="3.40.30.10">
    <property type="entry name" value="Glutaredoxin"/>
    <property type="match status" value="1"/>
</dbReference>
<evidence type="ECO:0000256" key="3">
    <source>
        <dbReference type="ARBA" id="ARBA00022748"/>
    </source>
</evidence>
<gene>
    <name evidence="7" type="primary">cycY_2</name>
    <name evidence="7" type="ORF">PSA7680_02860</name>
</gene>
<dbReference type="RefSeq" id="WP_085869392.1">
    <property type="nucleotide sequence ID" value="NZ_FWFQ01000022.1"/>
</dbReference>
<dbReference type="GO" id="GO:0017004">
    <property type="term" value="P:cytochrome complex assembly"/>
    <property type="evidence" value="ECO:0007669"/>
    <property type="project" value="UniProtKB-KW"/>
</dbReference>
<dbReference type="PANTHER" id="PTHR42852:SF6">
    <property type="entry name" value="THIOL:DISULFIDE INTERCHANGE PROTEIN DSBE"/>
    <property type="match status" value="1"/>
</dbReference>
<evidence type="ECO:0000256" key="4">
    <source>
        <dbReference type="ARBA" id="ARBA00023157"/>
    </source>
</evidence>
<evidence type="ECO:0000256" key="2">
    <source>
        <dbReference type="ARBA" id="ARBA00007758"/>
    </source>
</evidence>